<dbReference type="RefSeq" id="WP_121671436.1">
    <property type="nucleotide sequence ID" value="NZ_BMXM01000002.1"/>
</dbReference>
<dbReference type="SUPFAM" id="SSF51735">
    <property type="entry name" value="NAD(P)-binding Rossmann-fold domains"/>
    <property type="match status" value="1"/>
</dbReference>
<evidence type="ECO:0000256" key="3">
    <source>
        <dbReference type="ARBA" id="ARBA00004947"/>
    </source>
</evidence>
<dbReference type="InterPro" id="IPR036291">
    <property type="entry name" value="NAD(P)-bd_dom_sf"/>
</dbReference>
<evidence type="ECO:0000256" key="11">
    <source>
        <dbReference type="ARBA" id="ARBA00033067"/>
    </source>
</evidence>
<evidence type="ECO:0000256" key="10">
    <source>
        <dbReference type="ARBA" id="ARBA00031367"/>
    </source>
</evidence>
<dbReference type="PANTHER" id="PTHR43725">
    <property type="entry name" value="UDP-GLUCOSE 4-EPIMERASE"/>
    <property type="match status" value="1"/>
</dbReference>
<evidence type="ECO:0000256" key="7">
    <source>
        <dbReference type="ARBA" id="ARBA00023027"/>
    </source>
</evidence>
<dbReference type="OrthoDB" id="9801785at2"/>
<dbReference type="EC" id="5.1.3.2" evidence="5"/>
<evidence type="ECO:0000256" key="8">
    <source>
        <dbReference type="ARBA" id="ARBA00023235"/>
    </source>
</evidence>
<dbReference type="UniPathway" id="UPA00214"/>
<dbReference type="GO" id="GO:0033499">
    <property type="term" value="P:galactose catabolic process via UDP-galactose, Leloir pathway"/>
    <property type="evidence" value="ECO:0007669"/>
    <property type="project" value="TreeGrafter"/>
</dbReference>
<dbReference type="PROSITE" id="PS00061">
    <property type="entry name" value="ADH_SHORT"/>
    <property type="match status" value="1"/>
</dbReference>
<comment type="pathway">
    <text evidence="3">Carbohydrate metabolism; galactose metabolism.</text>
</comment>
<organism evidence="13 14">
    <name type="scientific">Mycetocola manganoxydans</name>
    <dbReference type="NCBI Taxonomy" id="699879"/>
    <lineage>
        <taxon>Bacteria</taxon>
        <taxon>Bacillati</taxon>
        <taxon>Actinomycetota</taxon>
        <taxon>Actinomycetes</taxon>
        <taxon>Micrococcales</taxon>
        <taxon>Microbacteriaceae</taxon>
        <taxon>Mycetocola</taxon>
    </lineage>
</organism>
<evidence type="ECO:0000256" key="5">
    <source>
        <dbReference type="ARBA" id="ARBA00013189"/>
    </source>
</evidence>
<name>A0A3L7A1N0_9MICO</name>
<evidence type="ECO:0000256" key="1">
    <source>
        <dbReference type="ARBA" id="ARBA00000083"/>
    </source>
</evidence>
<dbReference type="InterPro" id="IPR001509">
    <property type="entry name" value="Epimerase_deHydtase"/>
</dbReference>
<dbReference type="Gene3D" id="3.40.50.720">
    <property type="entry name" value="NAD(P)-binding Rossmann-like Domain"/>
    <property type="match status" value="1"/>
</dbReference>
<sequence length="327" mass="34653">MSVLVTGGAGYIGSHIVRLLREQKEEAVVVDSLASGDASRVGDVPLAVIDLASEQAPRSLRTFIDQHDVSAVIHLAALKQVGQSVEQPARYYRENVGGLANVLLAIEGSSVDRFVFSSSAAVYGSPEASPVTEDAPTNPVNPYGQTKLAGEWLVAAAADAQQLRTASLRYFNVAGAGWPELADTVPMNLLTLAIDAVHRGESPRVFGDDFNTPDGTGVRDYVHVLDLAEAHIRSLNHLADTDVRSTVLNVGTGTGASVLEVLDTLSVCSGRTFRPVVQVRRAGDPATVVADVTRMQEALGWTARRNLTEMVGSAWEASLLARPGMAS</sequence>
<evidence type="ECO:0000256" key="2">
    <source>
        <dbReference type="ARBA" id="ARBA00001911"/>
    </source>
</evidence>
<reference evidence="13 14" key="1">
    <citation type="submission" date="2018-10" db="EMBL/GenBank/DDBJ databases">
        <authorList>
            <person name="Li J."/>
        </authorList>
    </citation>
    <scope>NUCLEOTIDE SEQUENCE [LARGE SCALE GENOMIC DNA]</scope>
    <source>
        <strain evidence="13 14">CCTCC AB209002</strain>
    </source>
</reference>
<dbReference type="InterPro" id="IPR020904">
    <property type="entry name" value="Sc_DH/Rdtase_CS"/>
</dbReference>
<dbReference type="Gene3D" id="3.90.25.10">
    <property type="entry name" value="UDP-galactose 4-epimerase, domain 1"/>
    <property type="match status" value="1"/>
</dbReference>
<dbReference type="NCBIfam" id="TIGR01179">
    <property type="entry name" value="galE"/>
    <property type="match status" value="1"/>
</dbReference>
<comment type="similarity">
    <text evidence="4">Belongs to the NAD(P)-dependent epimerase/dehydratase family.</text>
</comment>
<keyword evidence="7" id="KW-0520">NAD</keyword>
<comment type="catalytic activity">
    <reaction evidence="1">
        <text>UDP-alpha-D-glucose = UDP-alpha-D-galactose</text>
        <dbReference type="Rhea" id="RHEA:22168"/>
        <dbReference type="ChEBI" id="CHEBI:58885"/>
        <dbReference type="ChEBI" id="CHEBI:66914"/>
        <dbReference type="EC" id="5.1.3.2"/>
    </reaction>
</comment>
<evidence type="ECO:0000313" key="14">
    <source>
        <dbReference type="Proteomes" id="UP000270299"/>
    </source>
</evidence>
<feature type="domain" description="Ketoreductase" evidence="12">
    <location>
        <begin position="1"/>
        <end position="161"/>
    </location>
</feature>
<comment type="cofactor">
    <cofactor evidence="2">
        <name>NAD(+)</name>
        <dbReference type="ChEBI" id="CHEBI:57540"/>
    </cofactor>
</comment>
<protein>
    <recommendedName>
        <fullName evidence="6">UDP-glucose 4-epimerase</fullName>
        <ecNumber evidence="5">5.1.3.2</ecNumber>
    </recommendedName>
    <alternativeName>
        <fullName evidence="11">Galactowaldenase</fullName>
    </alternativeName>
    <alternativeName>
        <fullName evidence="10">UDP-galactose 4-epimerase</fullName>
    </alternativeName>
</protein>
<keyword evidence="9" id="KW-0119">Carbohydrate metabolism</keyword>
<dbReference type="SMART" id="SM00822">
    <property type="entry name" value="PKS_KR"/>
    <property type="match status" value="1"/>
</dbReference>
<accession>A0A3L7A1N0</accession>
<dbReference type="Proteomes" id="UP000270299">
    <property type="component" value="Unassembled WGS sequence"/>
</dbReference>
<dbReference type="InterPro" id="IPR005886">
    <property type="entry name" value="UDP_G4E"/>
</dbReference>
<evidence type="ECO:0000259" key="12">
    <source>
        <dbReference type="SMART" id="SM00822"/>
    </source>
</evidence>
<evidence type="ECO:0000313" key="13">
    <source>
        <dbReference type="EMBL" id="RLP73885.1"/>
    </source>
</evidence>
<dbReference type="PANTHER" id="PTHR43725:SF53">
    <property type="entry name" value="UDP-ARABINOSE 4-EPIMERASE 1"/>
    <property type="match status" value="1"/>
</dbReference>
<comment type="caution">
    <text evidence="13">The sequence shown here is derived from an EMBL/GenBank/DDBJ whole genome shotgun (WGS) entry which is preliminary data.</text>
</comment>
<evidence type="ECO:0000256" key="4">
    <source>
        <dbReference type="ARBA" id="ARBA00007637"/>
    </source>
</evidence>
<dbReference type="GO" id="GO:0003978">
    <property type="term" value="F:UDP-glucose 4-epimerase activity"/>
    <property type="evidence" value="ECO:0007669"/>
    <property type="project" value="UniProtKB-EC"/>
</dbReference>
<keyword evidence="14" id="KW-1185">Reference proteome</keyword>
<proteinExistence type="inferred from homology"/>
<dbReference type="EMBL" id="RCUV01000001">
    <property type="protein sequence ID" value="RLP73885.1"/>
    <property type="molecule type" value="Genomic_DNA"/>
</dbReference>
<dbReference type="Pfam" id="PF01370">
    <property type="entry name" value="Epimerase"/>
    <property type="match status" value="1"/>
</dbReference>
<dbReference type="InterPro" id="IPR057326">
    <property type="entry name" value="KR_dom"/>
</dbReference>
<evidence type="ECO:0000256" key="9">
    <source>
        <dbReference type="ARBA" id="ARBA00023277"/>
    </source>
</evidence>
<dbReference type="AlphaFoldDB" id="A0A3L7A1N0"/>
<evidence type="ECO:0000256" key="6">
    <source>
        <dbReference type="ARBA" id="ARBA00018569"/>
    </source>
</evidence>
<gene>
    <name evidence="13" type="primary">galE</name>
    <name evidence="13" type="ORF">D9V29_00885</name>
</gene>
<keyword evidence="8 13" id="KW-0413">Isomerase</keyword>